<dbReference type="EMBL" id="OBMQ01000004">
    <property type="protein sequence ID" value="SOC05194.1"/>
    <property type="molecule type" value="Genomic_DNA"/>
</dbReference>
<dbReference type="GO" id="GO:0140114">
    <property type="term" value="P:cellular detoxification of fluoride"/>
    <property type="evidence" value="ECO:0007669"/>
    <property type="project" value="UniProtKB-UniRule"/>
</dbReference>
<evidence type="ECO:0000256" key="3">
    <source>
        <dbReference type="ARBA" id="ARBA00022692"/>
    </source>
</evidence>
<evidence type="ECO:0000256" key="4">
    <source>
        <dbReference type="ARBA" id="ARBA00022989"/>
    </source>
</evidence>
<dbReference type="PANTHER" id="PTHR28259:SF1">
    <property type="entry name" value="FLUORIDE EXPORT PROTEIN 1-RELATED"/>
    <property type="match status" value="1"/>
</dbReference>
<feature type="binding site" evidence="10">
    <location>
        <position position="69"/>
    </location>
    <ligand>
        <name>Na(+)</name>
        <dbReference type="ChEBI" id="CHEBI:29101"/>
        <note>structural</note>
    </ligand>
</feature>
<evidence type="ECO:0000313" key="12">
    <source>
        <dbReference type="Proteomes" id="UP000219636"/>
    </source>
</evidence>
<feature type="transmembrane region" description="Helical" evidence="10">
    <location>
        <begin position="59"/>
        <end position="82"/>
    </location>
</feature>
<dbReference type="InterPro" id="IPR003691">
    <property type="entry name" value="FluC"/>
</dbReference>
<keyword evidence="3 10" id="KW-0812">Transmembrane</keyword>
<sequence length="114" mass="12811">MSWLLVALGGGLGAALRYTVQVLITKVSMPSYWSTILVNLIGSFFIGFIASWEVNNQLVFSLLTIGLLGGFTTFSTFSYDVVKLVDQKQIWKSFVYVIVNILGGLLFFWIGWRF</sequence>
<dbReference type="GO" id="GO:0062054">
    <property type="term" value="F:fluoride channel activity"/>
    <property type="evidence" value="ECO:0007669"/>
    <property type="project" value="UniProtKB-UniRule"/>
</dbReference>
<keyword evidence="10" id="KW-0915">Sodium</keyword>
<comment type="activity regulation">
    <text evidence="10">Na(+) is not transported, but it plays an essential structural role and its presence is essential for fluoride channel function.</text>
</comment>
<comment type="subcellular location">
    <subcellularLocation>
        <location evidence="1 10">Cell membrane</location>
        <topology evidence="1 10">Multi-pass membrane protein</topology>
    </subcellularLocation>
</comment>
<dbReference type="AlphaFoldDB" id="A0A285SBX3"/>
<keyword evidence="4 10" id="KW-1133">Transmembrane helix</keyword>
<evidence type="ECO:0000313" key="11">
    <source>
        <dbReference type="EMBL" id="SOC05194.1"/>
    </source>
</evidence>
<evidence type="ECO:0000256" key="7">
    <source>
        <dbReference type="ARBA" id="ARBA00035120"/>
    </source>
</evidence>
<evidence type="ECO:0000256" key="6">
    <source>
        <dbReference type="ARBA" id="ARBA00023303"/>
    </source>
</evidence>
<comment type="similarity">
    <text evidence="7 10">Belongs to the fluoride channel Fluc/FEX (TC 1.A.43) family.</text>
</comment>
<evidence type="ECO:0000256" key="1">
    <source>
        <dbReference type="ARBA" id="ARBA00004651"/>
    </source>
</evidence>
<dbReference type="GO" id="GO:0005886">
    <property type="term" value="C:plasma membrane"/>
    <property type="evidence" value="ECO:0007669"/>
    <property type="project" value="UniProtKB-SubCell"/>
</dbReference>
<evidence type="ECO:0000256" key="9">
    <source>
        <dbReference type="ARBA" id="ARBA00049940"/>
    </source>
</evidence>
<dbReference type="GO" id="GO:0046872">
    <property type="term" value="F:metal ion binding"/>
    <property type="evidence" value="ECO:0007669"/>
    <property type="project" value="UniProtKB-KW"/>
</dbReference>
<protein>
    <recommendedName>
        <fullName evidence="10">Fluoride-specific ion channel FluC</fullName>
    </recommendedName>
</protein>
<proteinExistence type="inferred from homology"/>
<dbReference type="Pfam" id="PF02537">
    <property type="entry name" value="CRCB"/>
    <property type="match status" value="1"/>
</dbReference>
<dbReference type="HAMAP" id="MF_00454">
    <property type="entry name" value="FluC"/>
    <property type="match status" value="1"/>
</dbReference>
<evidence type="ECO:0000256" key="8">
    <source>
        <dbReference type="ARBA" id="ARBA00035585"/>
    </source>
</evidence>
<gene>
    <name evidence="10" type="primary">fluC</name>
    <name evidence="10" type="synonym">crcB</name>
    <name evidence="11" type="ORF">SAMN05880501_10421</name>
</gene>
<name>A0A285SBX3_9BACL</name>
<keyword evidence="2 10" id="KW-1003">Cell membrane</keyword>
<comment type="function">
    <text evidence="9 10">Fluoride-specific ion channel. Important for reducing fluoride concentration in the cell, thus reducing its toxicity.</text>
</comment>
<keyword evidence="6 10" id="KW-0407">Ion channel</keyword>
<keyword evidence="5 10" id="KW-0472">Membrane</keyword>
<keyword evidence="10" id="KW-0406">Ion transport</keyword>
<feature type="transmembrane region" description="Helical" evidence="10">
    <location>
        <begin position="33"/>
        <end position="52"/>
    </location>
</feature>
<comment type="catalytic activity">
    <reaction evidence="8">
        <text>fluoride(in) = fluoride(out)</text>
        <dbReference type="Rhea" id="RHEA:76159"/>
        <dbReference type="ChEBI" id="CHEBI:17051"/>
    </reaction>
    <physiologicalReaction direction="left-to-right" evidence="8">
        <dbReference type="Rhea" id="RHEA:76160"/>
    </physiologicalReaction>
</comment>
<dbReference type="Proteomes" id="UP000219636">
    <property type="component" value="Unassembled WGS sequence"/>
</dbReference>
<evidence type="ECO:0000256" key="2">
    <source>
        <dbReference type="ARBA" id="ARBA00022475"/>
    </source>
</evidence>
<dbReference type="PANTHER" id="PTHR28259">
    <property type="entry name" value="FLUORIDE EXPORT PROTEIN 1-RELATED"/>
    <property type="match status" value="1"/>
</dbReference>
<reference evidence="12" key="1">
    <citation type="submission" date="2017-08" db="EMBL/GenBank/DDBJ databases">
        <authorList>
            <person name="Varghese N."/>
            <person name="Submissions S."/>
        </authorList>
    </citation>
    <scope>NUCLEOTIDE SEQUENCE [LARGE SCALE GENOMIC DNA]</scope>
    <source>
        <strain evidence="12">JC22</strain>
    </source>
</reference>
<accession>A0A285SBX3</accession>
<feature type="binding site" evidence="10">
    <location>
        <position position="72"/>
    </location>
    <ligand>
        <name>Na(+)</name>
        <dbReference type="ChEBI" id="CHEBI:29101"/>
        <note>structural</note>
    </ligand>
</feature>
<feature type="transmembrane region" description="Helical" evidence="10">
    <location>
        <begin position="94"/>
        <end position="112"/>
    </location>
</feature>
<dbReference type="RefSeq" id="WP_097072993.1">
    <property type="nucleotide sequence ID" value="NZ_OBMQ01000004.1"/>
</dbReference>
<evidence type="ECO:0000256" key="10">
    <source>
        <dbReference type="HAMAP-Rule" id="MF_00454"/>
    </source>
</evidence>
<organism evidence="11 12">
    <name type="scientific">Ureibacillus xyleni</name>
    <dbReference type="NCBI Taxonomy" id="614648"/>
    <lineage>
        <taxon>Bacteria</taxon>
        <taxon>Bacillati</taxon>
        <taxon>Bacillota</taxon>
        <taxon>Bacilli</taxon>
        <taxon>Bacillales</taxon>
        <taxon>Caryophanaceae</taxon>
        <taxon>Ureibacillus</taxon>
    </lineage>
</organism>
<keyword evidence="12" id="KW-1185">Reference proteome</keyword>
<dbReference type="NCBIfam" id="TIGR00494">
    <property type="entry name" value="crcB"/>
    <property type="match status" value="1"/>
</dbReference>
<evidence type="ECO:0000256" key="5">
    <source>
        <dbReference type="ARBA" id="ARBA00023136"/>
    </source>
</evidence>
<keyword evidence="10" id="KW-0813">Transport</keyword>
<dbReference type="OrthoDB" id="9815830at2"/>
<keyword evidence="10" id="KW-0479">Metal-binding</keyword>